<organism evidence="1">
    <name type="scientific">Aspergillus flavus</name>
    <dbReference type="NCBI Taxonomy" id="5059"/>
    <lineage>
        <taxon>Eukaryota</taxon>
        <taxon>Fungi</taxon>
        <taxon>Dikarya</taxon>
        <taxon>Ascomycota</taxon>
        <taxon>Pezizomycotina</taxon>
        <taxon>Eurotiomycetes</taxon>
        <taxon>Eurotiomycetidae</taxon>
        <taxon>Eurotiales</taxon>
        <taxon>Aspergillaceae</taxon>
        <taxon>Aspergillus</taxon>
        <taxon>Aspergillus subgen. Circumdati</taxon>
    </lineage>
</organism>
<gene>
    <name evidence="1" type="ORF">BDV35DRAFT_374504</name>
</gene>
<dbReference type="VEuPathDB" id="FungiDB:F9C07_2227808"/>
<dbReference type="VEuPathDB" id="FungiDB:AFLA_003767"/>
<dbReference type="Gene3D" id="1.10.510.10">
    <property type="entry name" value="Transferase(Phosphotransferase) domain 1"/>
    <property type="match status" value="1"/>
</dbReference>
<dbReference type="InterPro" id="IPR011009">
    <property type="entry name" value="Kinase-like_dom_sf"/>
</dbReference>
<dbReference type="PANTHER" id="PTHR37171:SF1">
    <property type="entry name" value="SERINE_THREONINE-PROTEIN KINASE YRZF-RELATED"/>
    <property type="match status" value="1"/>
</dbReference>
<dbReference type="Proteomes" id="UP000325434">
    <property type="component" value="Unassembled WGS sequence"/>
</dbReference>
<name>A0A5N6GG27_ASPFL</name>
<evidence type="ECO:0000313" key="1">
    <source>
        <dbReference type="EMBL" id="KAB8240139.1"/>
    </source>
</evidence>
<evidence type="ECO:0008006" key="2">
    <source>
        <dbReference type="Google" id="ProtNLM"/>
    </source>
</evidence>
<dbReference type="Pfam" id="PF06293">
    <property type="entry name" value="Kdo"/>
    <property type="match status" value="1"/>
</dbReference>
<sequence length="229" mass="27081">MEINLSAIEYIEQIRSSESSCIFRTCWRGKDCILKVYHSSETSYADPRDREVDVFRCESQAYIRLKARGVCDKGYVPDFYGLIENIDAVEWSPYLKEFLNDRLPPNAILIEYVPNLHRIDLSTFSTARTQKIRKILEEIHKAGVYHGDPFPRNMMVQEDSDRVLWIDFDRAQTFSCDSITARQRQWLKEEDELVDYFVEALAKDYNDGKIHRTWECYYEGMNPFLQNDL</sequence>
<protein>
    <recommendedName>
        <fullName evidence="2">Protein kinase domain-containing protein</fullName>
    </recommendedName>
</protein>
<dbReference type="EMBL" id="ML734776">
    <property type="protein sequence ID" value="KAB8240139.1"/>
    <property type="molecule type" value="Genomic_DNA"/>
</dbReference>
<dbReference type="PANTHER" id="PTHR37171">
    <property type="entry name" value="SERINE/THREONINE-PROTEIN KINASE YRZF-RELATED"/>
    <property type="match status" value="1"/>
</dbReference>
<reference evidence="1" key="1">
    <citation type="submission" date="2019-04" db="EMBL/GenBank/DDBJ databases">
        <title>Friends and foes A comparative genomics study of 23 Aspergillus species from section Flavi.</title>
        <authorList>
            <consortium name="DOE Joint Genome Institute"/>
            <person name="Kjaerbolling I."/>
            <person name="Vesth T."/>
            <person name="Frisvad J.C."/>
            <person name="Nybo J.L."/>
            <person name="Theobald S."/>
            <person name="Kildgaard S."/>
            <person name="Isbrandt T."/>
            <person name="Kuo A."/>
            <person name="Sato A."/>
            <person name="Lyhne E.K."/>
            <person name="Kogle M.E."/>
            <person name="Wiebenga A."/>
            <person name="Kun R.S."/>
            <person name="Lubbers R.J."/>
            <person name="Makela M.R."/>
            <person name="Barry K."/>
            <person name="Chovatia M."/>
            <person name="Clum A."/>
            <person name="Daum C."/>
            <person name="Haridas S."/>
            <person name="He G."/>
            <person name="LaButti K."/>
            <person name="Lipzen A."/>
            <person name="Mondo S."/>
            <person name="Riley R."/>
            <person name="Salamov A."/>
            <person name="Simmons B.A."/>
            <person name="Magnuson J.K."/>
            <person name="Henrissat B."/>
            <person name="Mortensen U.H."/>
            <person name="Larsen T.O."/>
            <person name="Devries R.P."/>
            <person name="Grigoriev I.V."/>
            <person name="Machida M."/>
            <person name="Baker S.E."/>
            <person name="Andersen M.R."/>
        </authorList>
    </citation>
    <scope>NUCLEOTIDE SEQUENCE [LARGE SCALE GENOMIC DNA]</scope>
    <source>
        <strain evidence="1">CBS 121.62</strain>
    </source>
</reference>
<proteinExistence type="predicted"/>
<dbReference type="SUPFAM" id="SSF56112">
    <property type="entry name" value="Protein kinase-like (PK-like)"/>
    <property type="match status" value="1"/>
</dbReference>
<dbReference type="AlphaFoldDB" id="A0A5N6GG27"/>
<dbReference type="InterPro" id="IPR052396">
    <property type="entry name" value="Meiotic_Drive_Suppr_Kinase"/>
</dbReference>
<accession>A0A5N6GG27</accession>